<dbReference type="GO" id="GO:0009308">
    <property type="term" value="P:amine metabolic process"/>
    <property type="evidence" value="ECO:0007669"/>
    <property type="project" value="InterPro"/>
</dbReference>
<dbReference type="PROSITE" id="PS01165">
    <property type="entry name" value="COPPER_AMINE_OXID_2"/>
    <property type="match status" value="1"/>
</dbReference>
<dbReference type="InterPro" id="IPR000269">
    <property type="entry name" value="Cu_amine_oxidase"/>
</dbReference>
<dbReference type="InterPro" id="IPR015800">
    <property type="entry name" value="Cu_amine_oxidase_N2"/>
</dbReference>
<evidence type="ECO:0008006" key="10">
    <source>
        <dbReference type="Google" id="ProtNLM"/>
    </source>
</evidence>
<keyword evidence="3" id="KW-0801">TPQ</keyword>
<feature type="domain" description="Copper amine oxidase N2-terminal" evidence="7">
    <location>
        <begin position="5"/>
        <end position="59"/>
    </location>
</feature>
<protein>
    <recommendedName>
        <fullName evidence="10">Amine oxidase</fullName>
    </recommendedName>
</protein>
<evidence type="ECO:0000259" key="8">
    <source>
        <dbReference type="Pfam" id="PF02728"/>
    </source>
</evidence>
<dbReference type="InterPro" id="IPR049947">
    <property type="entry name" value="Cu_Am_Ox_Cu-bd"/>
</dbReference>
<dbReference type="SUPFAM" id="SSF54416">
    <property type="entry name" value="Amine oxidase N-terminal region"/>
    <property type="match status" value="2"/>
</dbReference>
<dbReference type="Gene3D" id="3.10.450.40">
    <property type="match status" value="2"/>
</dbReference>
<dbReference type="InterPro" id="IPR016182">
    <property type="entry name" value="Cu_amine_oxidase_N-reg"/>
</dbReference>
<dbReference type="EMBL" id="UINC01006003">
    <property type="protein sequence ID" value="SVA24881.1"/>
    <property type="molecule type" value="Genomic_DNA"/>
</dbReference>
<reference evidence="9" key="1">
    <citation type="submission" date="2018-05" db="EMBL/GenBank/DDBJ databases">
        <authorList>
            <person name="Lanie J.A."/>
            <person name="Ng W.-L."/>
            <person name="Kazmierczak K.M."/>
            <person name="Andrzejewski T.M."/>
            <person name="Davidsen T.M."/>
            <person name="Wayne K.J."/>
            <person name="Tettelin H."/>
            <person name="Glass J.I."/>
            <person name="Rusch D."/>
            <person name="Podicherti R."/>
            <person name="Tsui H.-C.T."/>
            <person name="Winkler M.E."/>
        </authorList>
    </citation>
    <scope>NUCLEOTIDE SEQUENCE</scope>
</reference>
<dbReference type="Pfam" id="PF01179">
    <property type="entry name" value="Cu_amine_oxid"/>
    <property type="match status" value="1"/>
</dbReference>
<keyword evidence="2" id="KW-0479">Metal-binding</keyword>
<dbReference type="AlphaFoldDB" id="A0A381UAV3"/>
<name>A0A381UAV3_9ZZZZ</name>
<evidence type="ECO:0000256" key="3">
    <source>
        <dbReference type="ARBA" id="ARBA00022772"/>
    </source>
</evidence>
<gene>
    <name evidence="9" type="ORF">METZ01_LOCUS77735</name>
</gene>
<dbReference type="InterPro" id="IPR049948">
    <property type="entry name" value="Cu_Am_ox_TPQ-bd"/>
</dbReference>
<dbReference type="GO" id="GO:0008131">
    <property type="term" value="F:primary methylamine oxidase activity"/>
    <property type="evidence" value="ECO:0007669"/>
    <property type="project" value="InterPro"/>
</dbReference>
<dbReference type="GO" id="GO:0005507">
    <property type="term" value="F:copper ion binding"/>
    <property type="evidence" value="ECO:0007669"/>
    <property type="project" value="InterPro"/>
</dbReference>
<comment type="similarity">
    <text evidence="1">Belongs to the copper/topaquinone oxidase family.</text>
</comment>
<evidence type="ECO:0000256" key="1">
    <source>
        <dbReference type="ARBA" id="ARBA00007983"/>
    </source>
</evidence>
<feature type="domain" description="Copper amine oxidase N3-terminal" evidence="8">
    <location>
        <begin position="102"/>
        <end position="198"/>
    </location>
</feature>
<dbReference type="PANTHER" id="PTHR10638">
    <property type="entry name" value="COPPER AMINE OXIDASE"/>
    <property type="match status" value="1"/>
</dbReference>
<dbReference type="Pfam" id="PF02727">
    <property type="entry name" value="Cu_amine_oxidN2"/>
    <property type="match status" value="1"/>
</dbReference>
<dbReference type="PROSITE" id="PS01164">
    <property type="entry name" value="COPPER_AMINE_OXID_1"/>
    <property type="match status" value="1"/>
</dbReference>
<feature type="domain" description="Copper amine oxidase catalytic" evidence="6">
    <location>
        <begin position="219"/>
        <end position="619"/>
    </location>
</feature>
<dbReference type="Pfam" id="PF02728">
    <property type="entry name" value="Cu_amine_oxidN3"/>
    <property type="match status" value="1"/>
</dbReference>
<evidence type="ECO:0000313" key="9">
    <source>
        <dbReference type="EMBL" id="SVA24881.1"/>
    </source>
</evidence>
<keyword evidence="5" id="KW-0186">Copper</keyword>
<proteinExistence type="inferred from homology"/>
<dbReference type="GO" id="GO:0048038">
    <property type="term" value="F:quinone binding"/>
    <property type="evidence" value="ECO:0007669"/>
    <property type="project" value="InterPro"/>
</dbReference>
<dbReference type="NCBIfam" id="NF008559">
    <property type="entry name" value="PRK11504.1"/>
    <property type="match status" value="1"/>
</dbReference>
<dbReference type="SUPFAM" id="SSF49998">
    <property type="entry name" value="Amine oxidase catalytic domain"/>
    <property type="match status" value="1"/>
</dbReference>
<sequence>MTLKHPLDPLEYQEIEKAVELLKSDIRFNEGSTFISSILDEPDKSIVSDYKENDPIPRKIKLLGSDKNPDGGFCAKIDIVKNQVVSYERLKANGQAPYNMEEMMTAIGLTIQNLEYQKALKKRGITDFELLHIDPWPAGGFVHESIKPGHRALKCISFLKESMDDNGYAKPIQGVISWVDVTLGKVVHVEDHGVVPIPKEQARYDIESQPKIREGLKNINITQPNGPSFEVDGYHISWQGWKFRISIHDIQGLVLHELSLNDRSILYRAALSDMVVPYGDSDPMHSWKHVFDGSEYGLGRFINSLTLGCDCIGEIQYFDINQINWDGEIIKTENAICLHEEDYGIQWKHSDDRGGASEVRRSRRLVISSIFTVGNYDYGLFWYLYLDGTIQMEVKLTGIMGISAITEETYNPSQAPKVANNLAAPLHQHLFCFRLDWELDGKENQLFETEIQLLPVSENNPNGTQFSSIANHLTKESDAKREISPETSRVWKVVNPNKKNSLGIPVAYKLLPGATPKLLSNPDSIVSKRAAFAKHNLWATPYNSEELGAAGSYTVMSDGESGLEDYTKNDRDISKCDLVTWHTFGLSHVPRPEDWPVMPVEYCGFHLIPVGFFDKNPTLDLPPSCKTGNLSDKKEN</sequence>
<dbReference type="InterPro" id="IPR015798">
    <property type="entry name" value="Cu_amine_oxidase_C"/>
</dbReference>
<evidence type="ECO:0000259" key="6">
    <source>
        <dbReference type="Pfam" id="PF01179"/>
    </source>
</evidence>
<organism evidence="9">
    <name type="scientific">marine metagenome</name>
    <dbReference type="NCBI Taxonomy" id="408172"/>
    <lineage>
        <taxon>unclassified sequences</taxon>
        <taxon>metagenomes</taxon>
        <taxon>ecological metagenomes</taxon>
    </lineage>
</organism>
<accession>A0A381UAV3</accession>
<dbReference type="Gene3D" id="2.70.98.20">
    <property type="entry name" value="Copper amine oxidase, catalytic domain"/>
    <property type="match status" value="1"/>
</dbReference>
<evidence type="ECO:0000256" key="5">
    <source>
        <dbReference type="ARBA" id="ARBA00023008"/>
    </source>
</evidence>
<evidence type="ECO:0000256" key="2">
    <source>
        <dbReference type="ARBA" id="ARBA00022723"/>
    </source>
</evidence>
<keyword evidence="4" id="KW-0560">Oxidoreductase</keyword>
<evidence type="ECO:0000256" key="4">
    <source>
        <dbReference type="ARBA" id="ARBA00023002"/>
    </source>
</evidence>
<dbReference type="InterPro" id="IPR036460">
    <property type="entry name" value="Cu_amine_oxidase_C_sf"/>
</dbReference>
<evidence type="ECO:0000259" key="7">
    <source>
        <dbReference type="Pfam" id="PF02727"/>
    </source>
</evidence>
<dbReference type="InterPro" id="IPR015802">
    <property type="entry name" value="Cu_amine_oxidase_N3"/>
</dbReference>